<dbReference type="EMBL" id="AP027452">
    <property type="protein sequence ID" value="BDY26718.1"/>
    <property type="molecule type" value="Genomic_DNA"/>
</dbReference>
<name>A0AAI8TL45_MYCME</name>
<feature type="transmembrane region" description="Helical" evidence="7">
    <location>
        <begin position="151"/>
        <end position="170"/>
    </location>
</feature>
<evidence type="ECO:0000313" key="10">
    <source>
        <dbReference type="Proteomes" id="UP001241092"/>
    </source>
</evidence>
<comment type="similarity">
    <text evidence="2">Belongs to the MgtC/SapB family.</text>
</comment>
<feature type="domain" description="MgtC/SapB/SrpB/YhiD N-terminal" evidence="8">
    <location>
        <begin position="69"/>
        <end position="198"/>
    </location>
</feature>
<keyword evidence="6 7" id="KW-0472">Membrane</keyword>
<dbReference type="AlphaFoldDB" id="A0AAI8TL45"/>
<dbReference type="PANTHER" id="PTHR33778:SF1">
    <property type="entry name" value="MAGNESIUM TRANSPORTER YHID-RELATED"/>
    <property type="match status" value="1"/>
</dbReference>
<dbReference type="Pfam" id="PF02308">
    <property type="entry name" value="MgtC"/>
    <property type="match status" value="1"/>
</dbReference>
<evidence type="ECO:0000256" key="5">
    <source>
        <dbReference type="ARBA" id="ARBA00022989"/>
    </source>
</evidence>
<evidence type="ECO:0000313" key="9">
    <source>
        <dbReference type="EMBL" id="BDY26718.1"/>
    </source>
</evidence>
<feature type="transmembrane region" description="Helical" evidence="7">
    <location>
        <begin position="102"/>
        <end position="123"/>
    </location>
</feature>
<keyword evidence="3" id="KW-1003">Cell membrane</keyword>
<keyword evidence="4 7" id="KW-0812">Transmembrane</keyword>
<keyword evidence="5 7" id="KW-1133">Transmembrane helix</keyword>
<accession>A0AAI8TL45</accession>
<evidence type="ECO:0000256" key="2">
    <source>
        <dbReference type="ARBA" id="ARBA00009298"/>
    </source>
</evidence>
<comment type="subcellular location">
    <subcellularLocation>
        <location evidence="1">Cell membrane</location>
        <topology evidence="1">Multi-pass membrane protein</topology>
    </subcellularLocation>
</comment>
<dbReference type="PRINTS" id="PR01837">
    <property type="entry name" value="MGTCSAPBPROT"/>
</dbReference>
<dbReference type="GO" id="GO:0005886">
    <property type="term" value="C:plasma membrane"/>
    <property type="evidence" value="ECO:0007669"/>
    <property type="project" value="UniProtKB-SubCell"/>
</dbReference>
<feature type="transmembrane region" description="Helical" evidence="7">
    <location>
        <begin position="129"/>
        <end position="146"/>
    </location>
</feature>
<evidence type="ECO:0000256" key="3">
    <source>
        <dbReference type="ARBA" id="ARBA00022475"/>
    </source>
</evidence>
<proteinExistence type="inferred from homology"/>
<protein>
    <recommendedName>
        <fullName evidence="8">MgtC/SapB/SrpB/YhiD N-terminal domain-containing protein</fullName>
    </recommendedName>
</protein>
<dbReference type="InterPro" id="IPR049177">
    <property type="entry name" value="MgtC_SapB_SrpB_YhiD_N"/>
</dbReference>
<sequence length="290" mass="29900">MTTTDVRARNQAERSRAALVIASLVSASAGTARDGKRLIPAVSVEDMNTLLADGFFTGTGQGARQIVELVAAFGLTALIGLEREIRGKSAGLRTQTIVGTSAALILLVSKYGFGDVVAAGSVVLDPSRVAAQIVSGIGFLGAGIIITRRGAVVGLTTAAAIWESAAIGMAAASGLLLLAIVVTVLHFVIVVGIAPLARRATARMPGSVHIHVIYEDGRGILRKLLEACDQHGWHLTSLATDSSGSTQHLGTTADVGVTMTLSGSRVFHANHVLAGIDGVSRVDQLHDDTN</sequence>
<dbReference type="PANTHER" id="PTHR33778">
    <property type="entry name" value="PROTEIN MGTC"/>
    <property type="match status" value="1"/>
</dbReference>
<dbReference type="InterPro" id="IPR003416">
    <property type="entry name" value="MgtC/SapB/SrpB/YhiD_fam"/>
</dbReference>
<evidence type="ECO:0000256" key="7">
    <source>
        <dbReference type="SAM" id="Phobius"/>
    </source>
</evidence>
<reference evidence="9" key="1">
    <citation type="submission" date="2023-03" db="EMBL/GenBank/DDBJ databases">
        <title>Draft genome sequence of a Mycolicibacterium mageritense strain H4_3_1 isolated from a hybrid biological-inorganic system reactor.</title>
        <authorList>
            <person name="Feng X."/>
            <person name="Kazama D."/>
            <person name="Sato K."/>
            <person name="Kobayashi H."/>
        </authorList>
    </citation>
    <scope>NUCLEOTIDE SEQUENCE</scope>
    <source>
        <strain evidence="9">H4_3_1</strain>
    </source>
</reference>
<organism evidence="9 10">
    <name type="scientific">Mycolicibacterium mageritense</name>
    <name type="common">Mycobacterium mageritense</name>
    <dbReference type="NCBI Taxonomy" id="53462"/>
    <lineage>
        <taxon>Bacteria</taxon>
        <taxon>Bacillati</taxon>
        <taxon>Actinomycetota</taxon>
        <taxon>Actinomycetes</taxon>
        <taxon>Mycobacteriales</taxon>
        <taxon>Mycobacteriaceae</taxon>
        <taxon>Mycolicibacterium</taxon>
    </lineage>
</organism>
<evidence type="ECO:0000256" key="4">
    <source>
        <dbReference type="ARBA" id="ARBA00022692"/>
    </source>
</evidence>
<evidence type="ECO:0000256" key="1">
    <source>
        <dbReference type="ARBA" id="ARBA00004651"/>
    </source>
</evidence>
<evidence type="ECO:0000259" key="8">
    <source>
        <dbReference type="Pfam" id="PF02308"/>
    </source>
</evidence>
<dbReference type="Proteomes" id="UP001241092">
    <property type="component" value="Chromosome"/>
</dbReference>
<feature type="transmembrane region" description="Helical" evidence="7">
    <location>
        <begin position="176"/>
        <end position="197"/>
    </location>
</feature>
<evidence type="ECO:0000256" key="6">
    <source>
        <dbReference type="ARBA" id="ARBA00023136"/>
    </source>
</evidence>
<gene>
    <name evidence="9" type="ORF">hbim_00633</name>
</gene>